<evidence type="ECO:0000256" key="7">
    <source>
        <dbReference type="ARBA" id="ARBA00022975"/>
    </source>
</evidence>
<dbReference type="OrthoDB" id="9789468at2"/>
<organism evidence="15 16">
    <name type="scientific">Eubacterium ruminantium</name>
    <dbReference type="NCBI Taxonomy" id="42322"/>
    <lineage>
        <taxon>Bacteria</taxon>
        <taxon>Bacillati</taxon>
        <taxon>Bacillota</taxon>
        <taxon>Clostridia</taxon>
        <taxon>Eubacteriales</taxon>
        <taxon>Eubacteriaceae</taxon>
        <taxon>Eubacterium</taxon>
    </lineage>
</organism>
<accession>A0A1T4K332</accession>
<dbReference type="PROSITE" id="PS51384">
    <property type="entry name" value="FAD_FR"/>
    <property type="match status" value="1"/>
</dbReference>
<dbReference type="PRINTS" id="PR00409">
    <property type="entry name" value="PHDIOXRDTASE"/>
</dbReference>
<protein>
    <recommendedName>
        <fullName evidence="11">Dihydroorotate dehydrogenase B (NAD(+)), electron transfer subunit</fullName>
    </recommendedName>
    <alternativeName>
        <fullName evidence="11">Dihydroorotate oxidase B, electron transfer subunit</fullName>
    </alternativeName>
</protein>
<feature type="binding site" evidence="11 13">
    <location>
        <position position="230"/>
    </location>
    <ligand>
        <name>[2Fe-2S] cluster</name>
        <dbReference type="ChEBI" id="CHEBI:190135"/>
    </ligand>
</feature>
<keyword evidence="2 11" id="KW-0813">Transport</keyword>
<evidence type="ECO:0000256" key="9">
    <source>
        <dbReference type="ARBA" id="ARBA00023004"/>
    </source>
</evidence>
<comment type="subunit">
    <text evidence="11">Heterotetramer of 2 PyrK and 2 PyrD type B subunits.</text>
</comment>
<keyword evidence="7 11" id="KW-0665">Pyrimidine biosynthesis</keyword>
<keyword evidence="4 11" id="KW-0001">2Fe-2S</keyword>
<gene>
    <name evidence="11" type="primary">pyrK</name>
    <name evidence="15" type="ORF">SAMN02745110_00128</name>
</gene>
<evidence type="ECO:0000256" key="1">
    <source>
        <dbReference type="ARBA" id="ARBA00006422"/>
    </source>
</evidence>
<dbReference type="InterPro" id="IPR012165">
    <property type="entry name" value="Cyt_c3_hydrogenase_gsu"/>
</dbReference>
<dbReference type="Gene3D" id="2.40.30.10">
    <property type="entry name" value="Translation factors"/>
    <property type="match status" value="1"/>
</dbReference>
<dbReference type="GO" id="GO:0050660">
    <property type="term" value="F:flavin adenine dinucleotide binding"/>
    <property type="evidence" value="ECO:0007669"/>
    <property type="project" value="InterPro"/>
</dbReference>
<dbReference type="UniPathway" id="UPA00070">
    <property type="reaction ID" value="UER00945"/>
</dbReference>
<dbReference type="GO" id="GO:0016491">
    <property type="term" value="F:oxidoreductase activity"/>
    <property type="evidence" value="ECO:0007669"/>
    <property type="project" value="InterPro"/>
</dbReference>
<dbReference type="InterPro" id="IPR017938">
    <property type="entry name" value="Riboflavin_synthase-like_b-brl"/>
</dbReference>
<keyword evidence="16" id="KW-1185">Reference proteome</keyword>
<dbReference type="Gene3D" id="3.40.50.80">
    <property type="entry name" value="Nucleotide-binding domain of ferredoxin-NADP reductase (FNR) module"/>
    <property type="match status" value="1"/>
</dbReference>
<comment type="cofactor">
    <cofactor evidence="11 12">
        <name>FAD</name>
        <dbReference type="ChEBI" id="CHEBI:57692"/>
    </cofactor>
    <text evidence="11 12">Binds 1 FAD per subunit.</text>
</comment>
<evidence type="ECO:0000259" key="14">
    <source>
        <dbReference type="PROSITE" id="PS51384"/>
    </source>
</evidence>
<dbReference type="Proteomes" id="UP000189857">
    <property type="component" value="Unassembled WGS sequence"/>
</dbReference>
<feature type="binding site" evidence="11 13">
    <location>
        <position position="233"/>
    </location>
    <ligand>
        <name>[2Fe-2S] cluster</name>
        <dbReference type="ChEBI" id="CHEBI:190135"/>
    </ligand>
</feature>
<keyword evidence="9 11" id="KW-0408">Iron</keyword>
<evidence type="ECO:0000256" key="4">
    <source>
        <dbReference type="ARBA" id="ARBA00022714"/>
    </source>
</evidence>
<dbReference type="InterPro" id="IPR023455">
    <property type="entry name" value="Dihydroorotate_DHASE_ETsu"/>
</dbReference>
<feature type="binding site" evidence="11 12">
    <location>
        <begin position="53"/>
        <end position="56"/>
    </location>
    <ligand>
        <name>FAD</name>
        <dbReference type="ChEBI" id="CHEBI:57692"/>
    </ligand>
</feature>
<sequence length="265" mass="28875">MTKDKVKAVVVSKECLMDDIFSLTIKVGENISKAVPGQFIDLYSNDKSRMLPRPISICDVDSEKEEMRIVFRTVGAGTSEFSTYEKGDTVEIVGPLGNGYDIKDADKDKVHVLLGGGIGIPPMLYLAKKLNEAGVPKDNIKTVIGFRDKNTFLVEDLEKYSQVFITSDNGEIGIKGNVIDGLREYNIKPDVIYACGPTPMLKGISAYAAENSVTAYISLEERMACGIGACLACVCKSSDVDGHSKVKNKRICKDGPVFLSEEVEL</sequence>
<evidence type="ECO:0000256" key="10">
    <source>
        <dbReference type="ARBA" id="ARBA00023014"/>
    </source>
</evidence>
<dbReference type="AlphaFoldDB" id="A0A1T4K332"/>
<dbReference type="GO" id="GO:0046872">
    <property type="term" value="F:metal ion binding"/>
    <property type="evidence" value="ECO:0007669"/>
    <property type="project" value="UniProtKB-KW"/>
</dbReference>
<evidence type="ECO:0000256" key="13">
    <source>
        <dbReference type="PIRSR" id="PIRSR006816-2"/>
    </source>
</evidence>
<dbReference type="InterPro" id="IPR017927">
    <property type="entry name" value="FAD-bd_FR_type"/>
</dbReference>
<evidence type="ECO:0000256" key="2">
    <source>
        <dbReference type="ARBA" id="ARBA00022448"/>
    </source>
</evidence>
<dbReference type="PANTHER" id="PTHR43513:SF3">
    <property type="entry name" value="DIHYDROOROTATE DEHYDROGENASE B (NAD(+)), ELECTRON TRANSFER SUBUNIT-RELATED"/>
    <property type="match status" value="1"/>
</dbReference>
<dbReference type="EMBL" id="FUXA01000003">
    <property type="protein sequence ID" value="SJZ36763.1"/>
    <property type="molecule type" value="Genomic_DNA"/>
</dbReference>
<dbReference type="RefSeq" id="WP_078785811.1">
    <property type="nucleotide sequence ID" value="NZ_CACZYW010000005.1"/>
</dbReference>
<keyword evidence="6 11" id="KW-0274">FAD</keyword>
<comment type="cofactor">
    <cofactor evidence="11">
        <name>[2Fe-2S] cluster</name>
        <dbReference type="ChEBI" id="CHEBI:190135"/>
    </cofactor>
    <text evidence="11">Binds 1 [2Fe-2S] cluster per subunit.</text>
</comment>
<evidence type="ECO:0000256" key="11">
    <source>
        <dbReference type="HAMAP-Rule" id="MF_01211"/>
    </source>
</evidence>
<dbReference type="GO" id="GO:0044205">
    <property type="term" value="P:'de novo' UMP biosynthetic process"/>
    <property type="evidence" value="ECO:0007669"/>
    <property type="project" value="UniProtKB-UniRule"/>
</dbReference>
<feature type="binding site" evidence="11 13">
    <location>
        <position position="225"/>
    </location>
    <ligand>
        <name>[2Fe-2S] cluster</name>
        <dbReference type="ChEBI" id="CHEBI:190135"/>
    </ligand>
</feature>
<dbReference type="InterPro" id="IPR037117">
    <property type="entry name" value="Dihydroorotate_DH_ele_sf"/>
</dbReference>
<dbReference type="SUPFAM" id="SSF63380">
    <property type="entry name" value="Riboflavin synthase domain-like"/>
    <property type="match status" value="1"/>
</dbReference>
<keyword evidence="5 11" id="KW-0479">Metal-binding</keyword>
<evidence type="ECO:0000313" key="16">
    <source>
        <dbReference type="Proteomes" id="UP000189857"/>
    </source>
</evidence>
<keyword evidence="8 11" id="KW-0249">Electron transport</keyword>
<dbReference type="GO" id="GO:0051537">
    <property type="term" value="F:2 iron, 2 sulfur cluster binding"/>
    <property type="evidence" value="ECO:0007669"/>
    <property type="project" value="UniProtKB-KW"/>
</dbReference>
<reference evidence="15 16" key="1">
    <citation type="submission" date="2017-02" db="EMBL/GenBank/DDBJ databases">
        <authorList>
            <person name="Peterson S.W."/>
        </authorList>
    </citation>
    <scope>NUCLEOTIDE SEQUENCE [LARGE SCALE GENOMIC DNA]</scope>
    <source>
        <strain evidence="15 16">ATCC 17233</strain>
    </source>
</reference>
<comment type="pathway">
    <text evidence="11">Pyrimidine metabolism; UMP biosynthesis via de novo pathway; orotate from (S)-dihydroorotate (NAD(+) route): step 1/1.</text>
</comment>
<evidence type="ECO:0000256" key="8">
    <source>
        <dbReference type="ARBA" id="ARBA00022982"/>
    </source>
</evidence>
<dbReference type="GO" id="GO:0009055">
    <property type="term" value="F:electron transfer activity"/>
    <property type="evidence" value="ECO:0007669"/>
    <property type="project" value="UniProtKB-UniRule"/>
</dbReference>
<evidence type="ECO:0000256" key="5">
    <source>
        <dbReference type="ARBA" id="ARBA00022723"/>
    </source>
</evidence>
<dbReference type="InterPro" id="IPR019480">
    <property type="entry name" value="Dihydroorotate_DH_Fe-S-bd"/>
</dbReference>
<comment type="function">
    <text evidence="11">Responsible for channeling the electrons from the oxidation of dihydroorotate from the FMN redox center in the PyrD type B subunit to the ultimate electron acceptor NAD(+).</text>
</comment>
<name>A0A1T4K332_9FIRM</name>
<evidence type="ECO:0000256" key="6">
    <source>
        <dbReference type="ARBA" id="ARBA00022827"/>
    </source>
</evidence>
<dbReference type="InterPro" id="IPR050353">
    <property type="entry name" value="PyrK_electron_transfer"/>
</dbReference>
<feature type="binding site" evidence="11 12">
    <location>
        <begin position="77"/>
        <end position="78"/>
    </location>
    <ligand>
        <name>FAD</name>
        <dbReference type="ChEBI" id="CHEBI:57692"/>
    </ligand>
</feature>
<dbReference type="SUPFAM" id="SSF52343">
    <property type="entry name" value="Ferredoxin reductase-like, C-terminal NADP-linked domain"/>
    <property type="match status" value="1"/>
</dbReference>
<comment type="similarity">
    <text evidence="1 11">Belongs to the PyrK family.</text>
</comment>
<evidence type="ECO:0000256" key="3">
    <source>
        <dbReference type="ARBA" id="ARBA00022630"/>
    </source>
</evidence>
<dbReference type="InterPro" id="IPR039261">
    <property type="entry name" value="FNR_nucleotide-bd"/>
</dbReference>
<keyword evidence="10 11" id="KW-0411">Iron-sulfur</keyword>
<feature type="binding site" evidence="11 13">
    <location>
        <position position="252"/>
    </location>
    <ligand>
        <name>[2Fe-2S] cluster</name>
        <dbReference type="ChEBI" id="CHEBI:190135"/>
    </ligand>
</feature>
<feature type="binding site" evidence="11 12">
    <location>
        <begin position="70"/>
        <end position="72"/>
    </location>
    <ligand>
        <name>FAD</name>
        <dbReference type="ChEBI" id="CHEBI:57692"/>
    </ligand>
</feature>
<proteinExistence type="inferred from homology"/>
<keyword evidence="3 11" id="KW-0285">Flavoprotein</keyword>
<dbReference type="CDD" id="cd06218">
    <property type="entry name" value="DHOD_e_trans"/>
    <property type="match status" value="1"/>
</dbReference>
<comment type="cofactor">
    <cofactor evidence="13">
        <name>[2Fe-2S] cluster</name>
        <dbReference type="ChEBI" id="CHEBI:190135"/>
    </cofactor>
    <text evidence="13">Binds 1 [2Fe-2S] cluster per subunit.</text>
</comment>
<evidence type="ECO:0000313" key="15">
    <source>
        <dbReference type="EMBL" id="SJZ36763.1"/>
    </source>
</evidence>
<dbReference type="Gene3D" id="2.10.240.10">
    <property type="entry name" value="Dihydroorotate dehydrogenase, electron transfer subunit"/>
    <property type="match status" value="1"/>
</dbReference>
<evidence type="ECO:0000256" key="12">
    <source>
        <dbReference type="PIRSR" id="PIRSR006816-1"/>
    </source>
</evidence>
<feature type="domain" description="FAD-binding FR-type" evidence="14">
    <location>
        <begin position="3"/>
        <end position="102"/>
    </location>
</feature>
<dbReference type="PIRSF" id="PIRSF006816">
    <property type="entry name" value="Cyc3_hyd_g"/>
    <property type="match status" value="1"/>
</dbReference>
<dbReference type="PANTHER" id="PTHR43513">
    <property type="entry name" value="DIHYDROOROTATE DEHYDROGENASE B (NAD(+)), ELECTRON TRANSFER SUBUNIT"/>
    <property type="match status" value="1"/>
</dbReference>
<dbReference type="Pfam" id="PF10418">
    <property type="entry name" value="DHODB_Fe-S_bind"/>
    <property type="match status" value="1"/>
</dbReference>
<dbReference type="HAMAP" id="MF_01211">
    <property type="entry name" value="DHODB_Fe_S_bind"/>
    <property type="match status" value="1"/>
</dbReference>